<keyword evidence="1" id="KW-1133">Transmembrane helix</keyword>
<accession>A0ABN8PC40</accession>
<evidence type="ECO:0008006" key="4">
    <source>
        <dbReference type="Google" id="ProtNLM"/>
    </source>
</evidence>
<organism evidence="2 3">
    <name type="scientific">Porites lobata</name>
    <dbReference type="NCBI Taxonomy" id="104759"/>
    <lineage>
        <taxon>Eukaryota</taxon>
        <taxon>Metazoa</taxon>
        <taxon>Cnidaria</taxon>
        <taxon>Anthozoa</taxon>
        <taxon>Hexacorallia</taxon>
        <taxon>Scleractinia</taxon>
        <taxon>Fungiina</taxon>
        <taxon>Poritidae</taxon>
        <taxon>Porites</taxon>
    </lineage>
</organism>
<evidence type="ECO:0000313" key="2">
    <source>
        <dbReference type="EMBL" id="CAH3138208.1"/>
    </source>
</evidence>
<reference evidence="2 3" key="1">
    <citation type="submission" date="2022-05" db="EMBL/GenBank/DDBJ databases">
        <authorList>
            <consortium name="Genoscope - CEA"/>
            <person name="William W."/>
        </authorList>
    </citation>
    <scope>NUCLEOTIDE SEQUENCE [LARGE SCALE GENOMIC DNA]</scope>
</reference>
<keyword evidence="1" id="KW-0472">Membrane</keyword>
<name>A0ABN8PC40_9CNID</name>
<evidence type="ECO:0000256" key="1">
    <source>
        <dbReference type="SAM" id="Phobius"/>
    </source>
</evidence>
<keyword evidence="3" id="KW-1185">Reference proteome</keyword>
<feature type="transmembrane region" description="Helical" evidence="1">
    <location>
        <begin position="17"/>
        <end position="50"/>
    </location>
</feature>
<protein>
    <recommendedName>
        <fullName evidence="4">NADH dehydrogenase subunit 4L</fullName>
    </recommendedName>
</protein>
<gene>
    <name evidence="2" type="ORF">PLOB_00040083</name>
</gene>
<evidence type="ECO:0000313" key="3">
    <source>
        <dbReference type="Proteomes" id="UP001159405"/>
    </source>
</evidence>
<feature type="transmembrane region" description="Helical" evidence="1">
    <location>
        <begin position="62"/>
        <end position="80"/>
    </location>
</feature>
<sequence length="116" mass="13163">MIPCVLYFFDERYEEKIIIMLHIVFLLALFSLFLDASMILCIMVLLHSLIYQASVLSVVECLLYATLEAHYIFLLTIILLSSLSVARVNVQDVCSWPACVYSGSMTVSADKNNFLN</sequence>
<proteinExistence type="predicted"/>
<keyword evidence="1" id="KW-0812">Transmembrane</keyword>
<dbReference type="EMBL" id="CALNXK010000060">
    <property type="protein sequence ID" value="CAH3138208.1"/>
    <property type="molecule type" value="Genomic_DNA"/>
</dbReference>
<comment type="caution">
    <text evidence="2">The sequence shown here is derived from an EMBL/GenBank/DDBJ whole genome shotgun (WGS) entry which is preliminary data.</text>
</comment>
<dbReference type="Proteomes" id="UP001159405">
    <property type="component" value="Unassembled WGS sequence"/>
</dbReference>